<name>A0ABY0ILH0_9BACT</name>
<keyword evidence="4" id="KW-1185">Reference proteome</keyword>
<dbReference type="EMBL" id="QDKL01000001">
    <property type="protein sequence ID" value="RZF22374.1"/>
    <property type="molecule type" value="Genomic_DNA"/>
</dbReference>
<evidence type="ECO:0000313" key="4">
    <source>
        <dbReference type="Proteomes" id="UP000443582"/>
    </source>
</evidence>
<evidence type="ECO:0000256" key="1">
    <source>
        <dbReference type="SAM" id="SignalP"/>
    </source>
</evidence>
<dbReference type="Pfam" id="PF13084">
    <property type="entry name" value="DUF3943"/>
    <property type="match status" value="1"/>
</dbReference>
<evidence type="ECO:0000259" key="2">
    <source>
        <dbReference type="Pfam" id="PF13084"/>
    </source>
</evidence>
<dbReference type="Proteomes" id="UP000443582">
    <property type="component" value="Unassembled WGS sequence"/>
</dbReference>
<organism evidence="3 4">
    <name type="scientific">Halobacteriovorax vibrionivorans</name>
    <dbReference type="NCBI Taxonomy" id="2152716"/>
    <lineage>
        <taxon>Bacteria</taxon>
        <taxon>Pseudomonadati</taxon>
        <taxon>Bdellovibrionota</taxon>
        <taxon>Bacteriovoracia</taxon>
        <taxon>Bacteriovoracales</taxon>
        <taxon>Halobacteriovoraceae</taxon>
        <taxon>Halobacteriovorax</taxon>
    </lineage>
</organism>
<dbReference type="InterPro" id="IPR025079">
    <property type="entry name" value="DUF3943"/>
</dbReference>
<gene>
    <name evidence="3" type="ORF">DAY19_00980</name>
</gene>
<feature type="signal peptide" evidence="1">
    <location>
        <begin position="1"/>
        <end position="21"/>
    </location>
</feature>
<feature type="chain" id="PRO_5045266576" evidence="1">
    <location>
        <begin position="22"/>
        <end position="212"/>
    </location>
</feature>
<feature type="domain" description="DUF3943" evidence="2">
    <location>
        <begin position="76"/>
        <end position="176"/>
    </location>
</feature>
<protein>
    <submittedName>
        <fullName evidence="3">DUF3943 domain-containing protein</fullName>
    </submittedName>
</protein>
<reference evidence="4" key="1">
    <citation type="journal article" date="2019" name="Int. J. Syst. Evol. Microbiol.">
        <title>Halobacteriovorax valvorus sp. nov., a novel prokaryotic predator isolated from coastal seawater of China.</title>
        <authorList>
            <person name="Chen M.-X."/>
        </authorList>
    </citation>
    <scope>NUCLEOTIDE SEQUENCE [LARGE SCALE GENOMIC DNA]</scope>
    <source>
        <strain evidence="4">BL9</strain>
    </source>
</reference>
<accession>A0ABY0ILH0</accession>
<proteinExistence type="predicted"/>
<sequence length="212" mass="24497">MKRLFIYLLPFLLLLGSNSLAQESYFYKDREHTKQEVFEDLSFVFGLSLIAYPLTQWDTVKNEGSLEVYRKNFGRIVFDRDEPFWNYMVHPYTGSQMFLYYRARSYSYSDSLALTFVSSTVFEFFIEVYTEPASVQDLYQTPVLGAVMGYGFEKLSMELLNNGGSVSKFFGHLINPMTLFSSIFEGRGIKASAMFAPSFDKKSIGYFIHASF</sequence>
<comment type="caution">
    <text evidence="3">The sequence shown here is derived from an EMBL/GenBank/DDBJ whole genome shotgun (WGS) entry which is preliminary data.</text>
</comment>
<dbReference type="RefSeq" id="WP_114705319.1">
    <property type="nucleotide sequence ID" value="NZ_QDKL01000001.1"/>
</dbReference>
<evidence type="ECO:0000313" key="3">
    <source>
        <dbReference type="EMBL" id="RZF22374.1"/>
    </source>
</evidence>
<keyword evidence="1" id="KW-0732">Signal</keyword>